<accession>A0A6G1L1M5</accession>
<dbReference type="EMBL" id="ML995869">
    <property type="protein sequence ID" value="KAF2766590.1"/>
    <property type="molecule type" value="Genomic_DNA"/>
</dbReference>
<keyword evidence="2" id="KW-1185">Reference proteome</keyword>
<proteinExistence type="predicted"/>
<reference evidence="1" key="1">
    <citation type="journal article" date="2020" name="Stud. Mycol.">
        <title>101 Dothideomycetes genomes: a test case for predicting lifestyles and emergence of pathogens.</title>
        <authorList>
            <person name="Haridas S."/>
            <person name="Albert R."/>
            <person name="Binder M."/>
            <person name="Bloem J."/>
            <person name="Labutti K."/>
            <person name="Salamov A."/>
            <person name="Andreopoulos B."/>
            <person name="Baker S."/>
            <person name="Barry K."/>
            <person name="Bills G."/>
            <person name="Bluhm B."/>
            <person name="Cannon C."/>
            <person name="Castanera R."/>
            <person name="Culley D."/>
            <person name="Daum C."/>
            <person name="Ezra D."/>
            <person name="Gonzalez J."/>
            <person name="Henrissat B."/>
            <person name="Kuo A."/>
            <person name="Liang C."/>
            <person name="Lipzen A."/>
            <person name="Lutzoni F."/>
            <person name="Magnuson J."/>
            <person name="Mondo S."/>
            <person name="Nolan M."/>
            <person name="Ohm R."/>
            <person name="Pangilinan J."/>
            <person name="Park H.-J."/>
            <person name="Ramirez L."/>
            <person name="Alfaro M."/>
            <person name="Sun H."/>
            <person name="Tritt A."/>
            <person name="Yoshinaga Y."/>
            <person name="Zwiers L.-H."/>
            <person name="Turgeon B."/>
            <person name="Goodwin S."/>
            <person name="Spatafora J."/>
            <person name="Crous P."/>
            <person name="Grigoriev I."/>
        </authorList>
    </citation>
    <scope>NUCLEOTIDE SEQUENCE</scope>
    <source>
        <strain evidence="1">CBS 116005</strain>
    </source>
</reference>
<evidence type="ECO:0000313" key="1">
    <source>
        <dbReference type="EMBL" id="KAF2766590.1"/>
    </source>
</evidence>
<dbReference type="Proteomes" id="UP000799436">
    <property type="component" value="Unassembled WGS sequence"/>
</dbReference>
<name>A0A6G1L1M5_9PEZI</name>
<protein>
    <submittedName>
        <fullName evidence="1">Uncharacterized protein</fullName>
    </submittedName>
</protein>
<gene>
    <name evidence="1" type="ORF">EJ03DRAFT_176102</name>
</gene>
<dbReference type="AlphaFoldDB" id="A0A6G1L1M5"/>
<organism evidence="1 2">
    <name type="scientific">Teratosphaeria nubilosa</name>
    <dbReference type="NCBI Taxonomy" id="161662"/>
    <lineage>
        <taxon>Eukaryota</taxon>
        <taxon>Fungi</taxon>
        <taxon>Dikarya</taxon>
        <taxon>Ascomycota</taxon>
        <taxon>Pezizomycotina</taxon>
        <taxon>Dothideomycetes</taxon>
        <taxon>Dothideomycetidae</taxon>
        <taxon>Mycosphaerellales</taxon>
        <taxon>Teratosphaeriaceae</taxon>
        <taxon>Teratosphaeria</taxon>
    </lineage>
</organism>
<dbReference type="OrthoDB" id="10485842at2759"/>
<evidence type="ECO:0000313" key="2">
    <source>
        <dbReference type="Proteomes" id="UP000799436"/>
    </source>
</evidence>
<sequence length="210" mass="23040">MQVVRLRDKPAEHVAAVSQTPLPPSASTTNLQKTLEDLEDLFIAFEISWCASLARQELLQNVTSLRQPGGWNFHKGLLRFCGPTSGPHDLLHSSAGKRSSDCDHAHAQTGTDSTLLPLAVFHDLTEFIGVQQRMPLDLYVQDAGFADLEVAFLARVGITVVDENGAEEMLMDRCVFACTIDCEGVGETLTPQRKDDAFAPFPGLRMRCSL</sequence>